<dbReference type="GO" id="GO:0005737">
    <property type="term" value="C:cytoplasm"/>
    <property type="evidence" value="ECO:0007669"/>
    <property type="project" value="TreeGrafter"/>
</dbReference>
<evidence type="ECO:0000256" key="1">
    <source>
        <dbReference type="ARBA" id="ARBA00009049"/>
    </source>
</evidence>
<keyword evidence="3" id="KW-0143">Chaperone</keyword>
<accession>A0A8J2I6E2</accession>
<dbReference type="InterPro" id="IPR019318">
    <property type="entry name" value="Gua_nucleotide_exch_fac_Ric8"/>
</dbReference>
<dbReference type="GO" id="GO:0005085">
    <property type="term" value="F:guanyl-nucleotide exchange factor activity"/>
    <property type="evidence" value="ECO:0007669"/>
    <property type="project" value="UniProtKB-KW"/>
</dbReference>
<organism evidence="4 5">
    <name type="scientific">Alternaria atra</name>
    <dbReference type="NCBI Taxonomy" id="119953"/>
    <lineage>
        <taxon>Eukaryota</taxon>
        <taxon>Fungi</taxon>
        <taxon>Dikarya</taxon>
        <taxon>Ascomycota</taxon>
        <taxon>Pezizomycotina</taxon>
        <taxon>Dothideomycetes</taxon>
        <taxon>Pleosporomycetidae</taxon>
        <taxon>Pleosporales</taxon>
        <taxon>Pleosporineae</taxon>
        <taxon>Pleosporaceae</taxon>
        <taxon>Alternaria</taxon>
        <taxon>Alternaria sect. Ulocladioides</taxon>
    </lineage>
</organism>
<comment type="caution">
    <text evidence="4">The sequence shown here is derived from an EMBL/GenBank/DDBJ whole genome shotgun (WGS) entry which is preliminary data.</text>
</comment>
<dbReference type="RefSeq" id="XP_043168768.1">
    <property type="nucleotide sequence ID" value="XM_043312833.1"/>
</dbReference>
<keyword evidence="2" id="KW-0344">Guanine-nucleotide releasing factor</keyword>
<reference evidence="4" key="1">
    <citation type="submission" date="2021-05" db="EMBL/GenBank/DDBJ databases">
        <authorList>
            <person name="Stam R."/>
        </authorList>
    </citation>
    <scope>NUCLEOTIDE SEQUENCE</scope>
    <source>
        <strain evidence="4">CS162</strain>
    </source>
</reference>
<dbReference type="GO" id="GO:0007186">
    <property type="term" value="P:G protein-coupled receptor signaling pathway"/>
    <property type="evidence" value="ECO:0007669"/>
    <property type="project" value="TreeGrafter"/>
</dbReference>
<dbReference type="PANTHER" id="PTHR12425:SF5">
    <property type="entry name" value="SYNEMBRYN"/>
    <property type="match status" value="1"/>
</dbReference>
<proteinExistence type="inferred from homology"/>
<comment type="similarity">
    <text evidence="1">Belongs to the synembryn family.</text>
</comment>
<dbReference type="AlphaFoldDB" id="A0A8J2I6E2"/>
<protein>
    <recommendedName>
        <fullName evidence="6">Synembryn-like protein</fullName>
    </recommendedName>
</protein>
<name>A0A8J2I6E2_9PLEO</name>
<evidence type="ECO:0000256" key="3">
    <source>
        <dbReference type="ARBA" id="ARBA00023186"/>
    </source>
</evidence>
<dbReference type="GeneID" id="67016969"/>
<sequence length="462" mass="51898">MLSQRSGRAKLDDVTRILSELKADLDAKKLSTEQRRQLLEQLKVYGRSVENSDPIFTEDGLRTLGRHAFDGETTPASQEALRCIANALLLQPKTRQILVDLGHGPHAAEKLKEDSVDTEFLVSRILFLTTYNATLDYAQLVRENQLADSINKTIAKHARRYSKSAPRRNEQPMEAMALSETLKLVFNIIHHNQDLAPLFNTSIPNVFKILVRRGIPSPPLSGPTRELVNILLHLDIENEQGLEALFPAFDREVNIRHLIKILDQALIVYPPKELDEAVTPLLTLIHRIYTTAPAEIASTAEKLLLPTTEERDRPLGKSDTLSSRLLNLSTSAMTPSLRNGISLLLWKLSHEDPATFVHNVGYGFASGFLMSNNIQMPEALVKEHAPEGAEEGIPINPITGQRLDKEEHVQMEPMTQEEKEREAERLFVLFERLKATGVMDVQNPVEAAYRSGRIEELPDDSD</sequence>
<keyword evidence="5" id="KW-1185">Reference proteome</keyword>
<evidence type="ECO:0000313" key="5">
    <source>
        <dbReference type="Proteomes" id="UP000676310"/>
    </source>
</evidence>
<dbReference type="PANTHER" id="PTHR12425">
    <property type="entry name" value="SYNEMBRYN"/>
    <property type="match status" value="1"/>
</dbReference>
<dbReference type="OrthoDB" id="5585685at2759"/>
<gene>
    <name evidence="4" type="ORF">ALTATR162_LOCUS5215</name>
</gene>
<evidence type="ECO:0000256" key="2">
    <source>
        <dbReference type="ARBA" id="ARBA00022658"/>
    </source>
</evidence>
<dbReference type="EMBL" id="CAJRGZ010000019">
    <property type="protein sequence ID" value="CAG5158705.1"/>
    <property type="molecule type" value="Genomic_DNA"/>
</dbReference>
<evidence type="ECO:0000313" key="4">
    <source>
        <dbReference type="EMBL" id="CAG5158705.1"/>
    </source>
</evidence>
<evidence type="ECO:0008006" key="6">
    <source>
        <dbReference type="Google" id="ProtNLM"/>
    </source>
</evidence>
<dbReference type="GO" id="GO:0001965">
    <property type="term" value="F:G-protein alpha-subunit binding"/>
    <property type="evidence" value="ECO:0007669"/>
    <property type="project" value="TreeGrafter"/>
</dbReference>
<dbReference type="Proteomes" id="UP000676310">
    <property type="component" value="Unassembled WGS sequence"/>
</dbReference>
<dbReference type="Pfam" id="PF10165">
    <property type="entry name" value="Ric8"/>
    <property type="match status" value="1"/>
</dbReference>